<evidence type="ECO:0000256" key="4">
    <source>
        <dbReference type="ARBA" id="ARBA00022771"/>
    </source>
</evidence>
<evidence type="ECO:0000256" key="8">
    <source>
        <dbReference type="ARBA" id="ARBA00023125"/>
    </source>
</evidence>
<keyword evidence="8 12" id="KW-0238">DNA-binding</keyword>
<dbReference type="GO" id="GO:0008270">
    <property type="term" value="F:zinc ion binding"/>
    <property type="evidence" value="ECO:0007669"/>
    <property type="project" value="UniProtKB-KW"/>
</dbReference>
<proteinExistence type="inferred from homology"/>
<name>A0AAD9QCV4_ACRCE</name>
<evidence type="ECO:0000256" key="10">
    <source>
        <dbReference type="ARBA" id="ARBA00023242"/>
    </source>
</evidence>
<accession>A0AAD9QCV4</accession>
<reference evidence="14" key="2">
    <citation type="journal article" date="2023" name="Science">
        <title>Genomic signatures of disease resistance in endangered staghorn corals.</title>
        <authorList>
            <person name="Vollmer S.V."/>
            <person name="Selwyn J.D."/>
            <person name="Despard B.A."/>
            <person name="Roesel C.L."/>
        </authorList>
    </citation>
    <scope>NUCLEOTIDE SEQUENCE</scope>
    <source>
        <strain evidence="14">K2</strain>
    </source>
</reference>
<dbReference type="InterPro" id="IPR026516">
    <property type="entry name" value="THAP1/10"/>
</dbReference>
<evidence type="ECO:0000313" key="15">
    <source>
        <dbReference type="Proteomes" id="UP001249851"/>
    </source>
</evidence>
<evidence type="ECO:0000256" key="5">
    <source>
        <dbReference type="ARBA" id="ARBA00022833"/>
    </source>
</evidence>
<keyword evidence="7" id="KW-0175">Coiled coil</keyword>
<dbReference type="PANTHER" id="PTHR46600">
    <property type="entry name" value="THAP DOMAIN-CONTAINING"/>
    <property type="match status" value="1"/>
</dbReference>
<comment type="similarity">
    <text evidence="2">Belongs to the THAP1 family.</text>
</comment>
<sequence>MPTNCCVPLCTKKDKRDNQTGKKMSFFRFPKEENLKKQWIHAIRRDVGPNFSINEGTRICRWVTGAVPNIFAWKRSSPRKRAPPTPRFTATTLAKKKASEASEAVDSSTKCSEIEIICEDATSTSHLPELAFPETGEVKNITDCECSTDFGERYENDILIAELNNKPSTALANNEESEPGPVVSKLKEKVVDLERKY</sequence>
<evidence type="ECO:0000313" key="14">
    <source>
        <dbReference type="EMBL" id="KAK2558986.1"/>
    </source>
</evidence>
<dbReference type="PROSITE" id="PS50950">
    <property type="entry name" value="ZF_THAP"/>
    <property type="match status" value="1"/>
</dbReference>
<dbReference type="Proteomes" id="UP001249851">
    <property type="component" value="Unassembled WGS sequence"/>
</dbReference>
<keyword evidence="5" id="KW-0862">Zinc</keyword>
<evidence type="ECO:0000256" key="1">
    <source>
        <dbReference type="ARBA" id="ARBA00004642"/>
    </source>
</evidence>
<keyword evidence="11" id="KW-0131">Cell cycle</keyword>
<evidence type="ECO:0000256" key="12">
    <source>
        <dbReference type="PROSITE-ProRule" id="PRU00309"/>
    </source>
</evidence>
<dbReference type="AlphaFoldDB" id="A0AAD9QCV4"/>
<keyword evidence="3" id="KW-0479">Metal-binding</keyword>
<keyword evidence="9" id="KW-0804">Transcription</keyword>
<organism evidence="14 15">
    <name type="scientific">Acropora cervicornis</name>
    <name type="common">Staghorn coral</name>
    <dbReference type="NCBI Taxonomy" id="6130"/>
    <lineage>
        <taxon>Eukaryota</taxon>
        <taxon>Metazoa</taxon>
        <taxon>Cnidaria</taxon>
        <taxon>Anthozoa</taxon>
        <taxon>Hexacorallia</taxon>
        <taxon>Scleractinia</taxon>
        <taxon>Astrocoeniina</taxon>
        <taxon>Acroporidae</taxon>
        <taxon>Acropora</taxon>
    </lineage>
</organism>
<evidence type="ECO:0000259" key="13">
    <source>
        <dbReference type="PROSITE" id="PS50950"/>
    </source>
</evidence>
<evidence type="ECO:0000256" key="9">
    <source>
        <dbReference type="ARBA" id="ARBA00023163"/>
    </source>
</evidence>
<keyword evidence="10" id="KW-0539">Nucleus</keyword>
<dbReference type="GO" id="GO:0005654">
    <property type="term" value="C:nucleoplasm"/>
    <property type="evidence" value="ECO:0007669"/>
    <property type="project" value="UniProtKB-SubCell"/>
</dbReference>
<gene>
    <name evidence="14" type="ORF">P5673_018614</name>
</gene>
<evidence type="ECO:0000256" key="3">
    <source>
        <dbReference type="ARBA" id="ARBA00022723"/>
    </source>
</evidence>
<evidence type="ECO:0000256" key="2">
    <source>
        <dbReference type="ARBA" id="ARBA00006177"/>
    </source>
</evidence>
<evidence type="ECO:0000256" key="11">
    <source>
        <dbReference type="ARBA" id="ARBA00023306"/>
    </source>
</evidence>
<reference evidence="14" key="1">
    <citation type="journal article" date="2023" name="G3 (Bethesda)">
        <title>Whole genome assembly and annotation of the endangered Caribbean coral Acropora cervicornis.</title>
        <authorList>
            <person name="Selwyn J.D."/>
            <person name="Vollmer S.V."/>
        </authorList>
    </citation>
    <scope>NUCLEOTIDE SEQUENCE</scope>
    <source>
        <strain evidence="14">K2</strain>
    </source>
</reference>
<dbReference type="Pfam" id="PF05485">
    <property type="entry name" value="THAP"/>
    <property type="match status" value="1"/>
</dbReference>
<keyword evidence="4 12" id="KW-0863">Zinc-finger</keyword>
<dbReference type="SMART" id="SM00980">
    <property type="entry name" value="THAP"/>
    <property type="match status" value="1"/>
</dbReference>
<comment type="caution">
    <text evidence="14">The sequence shown here is derived from an EMBL/GenBank/DDBJ whole genome shotgun (WGS) entry which is preliminary data.</text>
</comment>
<comment type="subcellular location">
    <subcellularLocation>
        <location evidence="1">Nucleus</location>
        <location evidence="1">Nucleoplasm</location>
    </subcellularLocation>
</comment>
<protein>
    <recommendedName>
        <fullName evidence="13">THAP-type domain-containing protein</fullName>
    </recommendedName>
</protein>
<dbReference type="SUPFAM" id="SSF57716">
    <property type="entry name" value="Glucocorticoid receptor-like (DNA-binding domain)"/>
    <property type="match status" value="1"/>
</dbReference>
<dbReference type="InterPro" id="IPR006612">
    <property type="entry name" value="THAP_Znf"/>
</dbReference>
<evidence type="ECO:0000256" key="7">
    <source>
        <dbReference type="ARBA" id="ARBA00023054"/>
    </source>
</evidence>
<keyword evidence="6" id="KW-0805">Transcription regulation</keyword>
<dbReference type="PANTHER" id="PTHR46600:SF1">
    <property type="entry name" value="THAP DOMAIN-CONTAINING PROTEIN 1"/>
    <property type="match status" value="1"/>
</dbReference>
<dbReference type="GO" id="GO:0043565">
    <property type="term" value="F:sequence-specific DNA binding"/>
    <property type="evidence" value="ECO:0007669"/>
    <property type="project" value="InterPro"/>
</dbReference>
<feature type="domain" description="THAP-type" evidence="13">
    <location>
        <begin position="1"/>
        <end position="87"/>
    </location>
</feature>
<keyword evidence="15" id="KW-1185">Reference proteome</keyword>
<dbReference type="EMBL" id="JARQWQ010000042">
    <property type="protein sequence ID" value="KAK2558986.1"/>
    <property type="molecule type" value="Genomic_DNA"/>
</dbReference>
<evidence type="ECO:0000256" key="6">
    <source>
        <dbReference type="ARBA" id="ARBA00023015"/>
    </source>
</evidence>